<dbReference type="KEGG" id="rpm:RSPPHO_01402"/>
<feature type="region of interest" description="Disordered" evidence="3">
    <location>
        <begin position="53"/>
        <end position="95"/>
    </location>
</feature>
<gene>
    <name evidence="4" type="ORF">RSPPHO_01402</name>
</gene>
<evidence type="ECO:0000313" key="4">
    <source>
        <dbReference type="EMBL" id="CCG08028.1"/>
    </source>
</evidence>
<dbReference type="EMBL" id="HE663493">
    <property type="protein sequence ID" value="CCG08028.1"/>
    <property type="molecule type" value="Genomic_DNA"/>
</dbReference>
<dbReference type="PANTHER" id="PTHR45586">
    <property type="entry name" value="TPR REPEAT-CONTAINING PROTEIN PA4667"/>
    <property type="match status" value="1"/>
</dbReference>
<proteinExistence type="predicted"/>
<evidence type="ECO:0000256" key="3">
    <source>
        <dbReference type="SAM" id="MobiDB-lite"/>
    </source>
</evidence>
<keyword evidence="5" id="KW-1185">Reference proteome</keyword>
<evidence type="ECO:0000256" key="1">
    <source>
        <dbReference type="ARBA" id="ARBA00022737"/>
    </source>
</evidence>
<evidence type="ECO:0000313" key="5">
    <source>
        <dbReference type="Proteomes" id="UP000033220"/>
    </source>
</evidence>
<dbReference type="InterPro" id="IPR011990">
    <property type="entry name" value="TPR-like_helical_dom_sf"/>
</dbReference>
<evidence type="ECO:0000256" key="2">
    <source>
        <dbReference type="ARBA" id="ARBA00022803"/>
    </source>
</evidence>
<accession>H6SJ63</accession>
<dbReference type="SUPFAM" id="SSF48452">
    <property type="entry name" value="TPR-like"/>
    <property type="match status" value="2"/>
</dbReference>
<dbReference type="InterPro" id="IPR051012">
    <property type="entry name" value="CellSynth/LPSAsmb/PSIAsmb"/>
</dbReference>
<dbReference type="Pfam" id="PF13174">
    <property type="entry name" value="TPR_6"/>
    <property type="match status" value="1"/>
</dbReference>
<keyword evidence="1" id="KW-0677">Repeat</keyword>
<dbReference type="AlphaFoldDB" id="H6SJ63"/>
<dbReference type="STRING" id="1150469.RSPPHO_01402"/>
<name>H6SJ63_PARPM</name>
<reference evidence="4 5" key="1">
    <citation type="submission" date="2012-02" db="EMBL/GenBank/DDBJ databases">
        <title>Shotgun genome sequence of Phaeospirillum photometricum DSM 122.</title>
        <authorList>
            <person name="Duquesne K."/>
            <person name="Sturgis J."/>
        </authorList>
    </citation>
    <scope>NUCLEOTIDE SEQUENCE [LARGE SCALE GENOMIC DNA]</scope>
    <source>
        <strain evidence="5">DSM122</strain>
    </source>
</reference>
<dbReference type="InterPro" id="IPR019734">
    <property type="entry name" value="TPR_rpt"/>
</dbReference>
<keyword evidence="2" id="KW-0802">TPR repeat</keyword>
<dbReference type="Proteomes" id="UP000033220">
    <property type="component" value="Chromosome DSM 122"/>
</dbReference>
<dbReference type="PATRIC" id="fig|1150469.3.peg.1582"/>
<organism evidence="4 5">
    <name type="scientific">Pararhodospirillum photometricum DSM 122</name>
    <dbReference type="NCBI Taxonomy" id="1150469"/>
    <lineage>
        <taxon>Bacteria</taxon>
        <taxon>Pseudomonadati</taxon>
        <taxon>Pseudomonadota</taxon>
        <taxon>Alphaproteobacteria</taxon>
        <taxon>Rhodospirillales</taxon>
        <taxon>Rhodospirillaceae</taxon>
        <taxon>Pararhodospirillum</taxon>
    </lineage>
</organism>
<protein>
    <submittedName>
        <fullName evidence="4">TPR repeat</fullName>
    </submittedName>
</protein>
<dbReference type="eggNOG" id="COG0457">
    <property type="taxonomic scope" value="Bacteria"/>
</dbReference>
<dbReference type="HOGENOM" id="CLU_525692_0_0_5"/>
<dbReference type="PANTHER" id="PTHR45586:SF1">
    <property type="entry name" value="LIPOPOLYSACCHARIDE ASSEMBLY PROTEIN B"/>
    <property type="match status" value="1"/>
</dbReference>
<feature type="compositionally biased region" description="Basic and acidic residues" evidence="3">
    <location>
        <begin position="58"/>
        <end position="68"/>
    </location>
</feature>
<sequence length="518" mass="55099">MSSCPTTTARKERNACRSTLRTVCTARPATSRIRHRISPGRCRKGATALIIPICNDKGPGRGGDRPPSRPEQQGPRTSRTDAWSHPMAGRRRERAASARTAALIVAMVGALAGCAQQTDAEPARKGLASAPPPDRSWQPKGLGAYLAARDAEIHGDMVAAATYYPIALASDPDNVSLLRRATFFAAVEGDIANASQWAQRLLTREPGANLAPLIVAADLVAHGQAKAAAERLGRLNRQGLNSFLVPVMLAWARHGAGNAAGALAALDELDSTPAYRPLKALHGALIQEALGNTAAARTAYEHYLTGNDRPSLRGVQLAGGFLVRQGLTDRAKALADDYAKRFPDSLLLENTLRDFTGGRPVAPVKTAAEGMAELFYGTASLLADNDATSAALFNRLALHLRPTYALSQLLMGQLLAGQGRQDDAIAAFRKVSGEPGLDLAAGLAEAESLRAAKRVDDAVTALERLATAHPKRADPLIDLGDMLRQAERFPEAATAYSRAIERLGPPQERHWAVFLDAA</sequence>
<dbReference type="Gene3D" id="1.25.40.10">
    <property type="entry name" value="Tetratricopeptide repeat domain"/>
    <property type="match status" value="2"/>
</dbReference>